<protein>
    <submittedName>
        <fullName evidence="2">Type 1 glutamine amidotransferase</fullName>
    </submittedName>
</protein>
<evidence type="ECO:0000313" key="2">
    <source>
        <dbReference type="EMBL" id="MCB6183126.1"/>
    </source>
</evidence>
<comment type="caution">
    <text evidence="2">The sequence shown here is derived from an EMBL/GenBank/DDBJ whole genome shotgun (WGS) entry which is preliminary data.</text>
</comment>
<organism evidence="2 3">
    <name type="scientific">Leeia speluncae</name>
    <dbReference type="NCBI Taxonomy" id="2884804"/>
    <lineage>
        <taxon>Bacteria</taxon>
        <taxon>Pseudomonadati</taxon>
        <taxon>Pseudomonadota</taxon>
        <taxon>Betaproteobacteria</taxon>
        <taxon>Neisseriales</taxon>
        <taxon>Leeiaceae</taxon>
        <taxon>Leeia</taxon>
    </lineage>
</organism>
<dbReference type="EMBL" id="JAJBZT010000003">
    <property type="protein sequence ID" value="MCB6183126.1"/>
    <property type="molecule type" value="Genomic_DNA"/>
</dbReference>
<dbReference type="Gene3D" id="3.40.50.880">
    <property type="match status" value="1"/>
</dbReference>
<keyword evidence="3" id="KW-1185">Reference proteome</keyword>
<reference evidence="2" key="1">
    <citation type="submission" date="2021-10" db="EMBL/GenBank/DDBJ databases">
        <title>The complete genome sequence of Leeia sp. TBRC 13508.</title>
        <authorList>
            <person name="Charoenyingcharoen P."/>
            <person name="Yukphan P."/>
        </authorList>
    </citation>
    <scope>NUCLEOTIDE SEQUENCE</scope>
    <source>
        <strain evidence="2">TBRC 13508</strain>
    </source>
</reference>
<dbReference type="PROSITE" id="PS51273">
    <property type="entry name" value="GATASE_TYPE_1"/>
    <property type="match status" value="1"/>
</dbReference>
<accession>A0ABS8D4M9</accession>
<dbReference type="RefSeq" id="WP_227179595.1">
    <property type="nucleotide sequence ID" value="NZ_JAJBZT010000003.1"/>
</dbReference>
<dbReference type="Proteomes" id="UP001165395">
    <property type="component" value="Unassembled WGS sequence"/>
</dbReference>
<dbReference type="SUPFAM" id="SSF52317">
    <property type="entry name" value="Class I glutamine amidotransferase-like"/>
    <property type="match status" value="1"/>
</dbReference>
<dbReference type="PANTHER" id="PTHR42695">
    <property type="entry name" value="GLUTAMINE AMIDOTRANSFERASE YLR126C-RELATED"/>
    <property type="match status" value="1"/>
</dbReference>
<name>A0ABS8D4M9_9NEIS</name>
<dbReference type="PANTHER" id="PTHR42695:SF5">
    <property type="entry name" value="GLUTAMINE AMIDOTRANSFERASE YLR126C-RELATED"/>
    <property type="match status" value="1"/>
</dbReference>
<sequence>MKPVAIVQQIHHDTPDYFTDFLDSENIPWQLFRMDQGDELPTTIANFSGYCMLGGPMSVNDEAIYPWLSTEMQLVKEAYELDIPMIGHCLGGQLIAKGLGATVAPVPMPEIGWCQIQIHDEKEASEWFGGENPAKLFQWHGEGFQLPAGARLIASSAHWQNQAFLINNKHLGMQFHCEVKEDKVKHWSIEERAEIESVQHHASVQSADEILASLAKSIPESNRIAHRIYSRWIQGLIRA</sequence>
<dbReference type="Pfam" id="PF00117">
    <property type="entry name" value="GATase"/>
    <property type="match status" value="1"/>
</dbReference>
<dbReference type="InterPro" id="IPR044992">
    <property type="entry name" value="ChyE-like"/>
</dbReference>
<dbReference type="InterPro" id="IPR029062">
    <property type="entry name" value="Class_I_gatase-like"/>
</dbReference>
<feature type="domain" description="Glutamine amidotransferase" evidence="1">
    <location>
        <begin position="43"/>
        <end position="182"/>
    </location>
</feature>
<proteinExistence type="predicted"/>
<keyword evidence="2" id="KW-0315">Glutamine amidotransferase</keyword>
<dbReference type="CDD" id="cd01741">
    <property type="entry name" value="GATase1_1"/>
    <property type="match status" value="1"/>
</dbReference>
<gene>
    <name evidence="2" type="ORF">LIN78_06170</name>
</gene>
<dbReference type="InterPro" id="IPR017926">
    <property type="entry name" value="GATASE"/>
</dbReference>
<evidence type="ECO:0000313" key="3">
    <source>
        <dbReference type="Proteomes" id="UP001165395"/>
    </source>
</evidence>
<evidence type="ECO:0000259" key="1">
    <source>
        <dbReference type="Pfam" id="PF00117"/>
    </source>
</evidence>